<keyword evidence="10" id="KW-0560">Oxidoreductase</keyword>
<dbReference type="InterPro" id="IPR036291">
    <property type="entry name" value="NAD(P)-bd_dom_sf"/>
</dbReference>
<dbReference type="GO" id="GO:0102965">
    <property type="term" value="F:alcohol-forming long-chain fatty acyl-CoA reductase activity"/>
    <property type="evidence" value="ECO:0007669"/>
    <property type="project" value="UniProtKB-EC"/>
</dbReference>
<dbReference type="CDD" id="cd09071">
    <property type="entry name" value="FAR_C"/>
    <property type="match status" value="2"/>
</dbReference>
<feature type="transmembrane region" description="Helical" evidence="10">
    <location>
        <begin position="1043"/>
        <end position="1061"/>
    </location>
</feature>
<evidence type="ECO:0000259" key="12">
    <source>
        <dbReference type="Pfam" id="PF07993"/>
    </source>
</evidence>
<evidence type="ECO:0000256" key="9">
    <source>
        <dbReference type="ARBA" id="ARBA00052530"/>
    </source>
</evidence>
<organism evidence="13 14">
    <name type="scientific">Fopius arisanus</name>
    <dbReference type="NCBI Taxonomy" id="64838"/>
    <lineage>
        <taxon>Eukaryota</taxon>
        <taxon>Metazoa</taxon>
        <taxon>Ecdysozoa</taxon>
        <taxon>Arthropoda</taxon>
        <taxon>Hexapoda</taxon>
        <taxon>Insecta</taxon>
        <taxon>Pterygota</taxon>
        <taxon>Neoptera</taxon>
        <taxon>Endopterygota</taxon>
        <taxon>Hymenoptera</taxon>
        <taxon>Apocrita</taxon>
        <taxon>Ichneumonoidea</taxon>
        <taxon>Braconidae</taxon>
        <taxon>Opiinae</taxon>
        <taxon>Fopius</taxon>
    </lineage>
</organism>
<keyword evidence="6 10" id="KW-1133">Transmembrane helix</keyword>
<proteinExistence type="inferred from homology"/>
<dbReference type="GO" id="GO:0005777">
    <property type="term" value="C:peroxisome"/>
    <property type="evidence" value="ECO:0007669"/>
    <property type="project" value="TreeGrafter"/>
</dbReference>
<dbReference type="GO" id="GO:0080019">
    <property type="term" value="F:alcohol-forming very long-chain fatty acyl-CoA reductase activity"/>
    <property type="evidence" value="ECO:0007669"/>
    <property type="project" value="InterPro"/>
</dbReference>
<dbReference type="RefSeq" id="XP_011315404.1">
    <property type="nucleotide sequence ID" value="XM_011317102.1"/>
</dbReference>
<dbReference type="FunFam" id="3.40.50.720:FF:000143">
    <property type="entry name" value="Fatty acyl-CoA reductase"/>
    <property type="match status" value="2"/>
</dbReference>
<reference evidence="14" key="1">
    <citation type="submission" date="2025-08" db="UniProtKB">
        <authorList>
            <consortium name="RefSeq"/>
        </authorList>
    </citation>
    <scope>IDENTIFICATION</scope>
    <source>
        <strain evidence="14">USDA-PBARC FA_bdor</strain>
        <tissue evidence="14">Whole organism</tissue>
    </source>
</reference>
<dbReference type="GO" id="GO:0035336">
    <property type="term" value="P:long-chain fatty-acyl-CoA metabolic process"/>
    <property type="evidence" value="ECO:0007669"/>
    <property type="project" value="TreeGrafter"/>
</dbReference>
<evidence type="ECO:0000256" key="4">
    <source>
        <dbReference type="ARBA" id="ARBA00022692"/>
    </source>
</evidence>
<dbReference type="GeneID" id="105274192"/>
<dbReference type="Pfam" id="PF07993">
    <property type="entry name" value="NAD_binding_4"/>
    <property type="match status" value="2"/>
</dbReference>
<feature type="domain" description="Fatty acyl-CoA reductase C-terminal" evidence="11">
    <location>
        <begin position="370"/>
        <end position="462"/>
    </location>
</feature>
<evidence type="ECO:0000256" key="3">
    <source>
        <dbReference type="ARBA" id="ARBA00022516"/>
    </source>
</evidence>
<evidence type="ECO:0000313" key="14">
    <source>
        <dbReference type="RefSeq" id="XP_011315404.1"/>
    </source>
</evidence>
<keyword evidence="4 10" id="KW-0812">Transmembrane</keyword>
<comment type="similarity">
    <text evidence="2 10">Belongs to the fatty acyl-CoA reductase family.</text>
</comment>
<evidence type="ECO:0000256" key="8">
    <source>
        <dbReference type="ARBA" id="ARBA00023136"/>
    </source>
</evidence>
<feature type="transmembrane region" description="Helical" evidence="10">
    <location>
        <begin position="483"/>
        <end position="508"/>
    </location>
</feature>
<feature type="transmembrane region" description="Helical" evidence="10">
    <location>
        <begin position="363"/>
        <end position="386"/>
    </location>
</feature>
<dbReference type="InterPro" id="IPR033640">
    <property type="entry name" value="FAR_C"/>
</dbReference>
<feature type="domain" description="Thioester reductase (TE)" evidence="12">
    <location>
        <begin position="590"/>
        <end position="859"/>
    </location>
</feature>
<dbReference type="PANTHER" id="PTHR11011">
    <property type="entry name" value="MALE STERILITY PROTEIN 2-RELATED"/>
    <property type="match status" value="1"/>
</dbReference>
<keyword evidence="3 10" id="KW-0444">Lipid biosynthesis</keyword>
<comment type="subcellular location">
    <subcellularLocation>
        <location evidence="1">Membrane</location>
        <topology evidence="1">Multi-pass membrane protein</topology>
    </subcellularLocation>
</comment>
<evidence type="ECO:0000256" key="10">
    <source>
        <dbReference type="RuleBase" id="RU363097"/>
    </source>
</evidence>
<protein>
    <recommendedName>
        <fullName evidence="10">Fatty acyl-CoA reductase</fullName>
        <ecNumber evidence="10">1.2.1.84</ecNumber>
    </recommendedName>
</protein>
<evidence type="ECO:0000256" key="2">
    <source>
        <dbReference type="ARBA" id="ARBA00005928"/>
    </source>
</evidence>
<dbReference type="OrthoDB" id="429813at2759"/>
<sequence length="1068" mass="121485">MTIMDNESPTTEETPIQKFYAGQSIFITGGTGFLGKILIEKLLRSCPNVSMIYLLVRSKKGQSVIQRMDTLFDDPVFERLKIEVPKFRHKVAAVSGDCALPELGLSPGDRDSLVREITIVFNVAATVRFDEKIKDAVTINVRGPKEILNLCRSIANLRAVIHVSTAYSNCTRDNIDEKFYAPTISADSIMELVQSIDESKLEKITPTLLGNYPNSYAFTKQIAEQVVKQYGKDLPIGIFRPAIVVSSYKEPVAGWIDNVYGPTGALVGAGAGLIRTLQINKNCTAEIVPVDYTVNALISTAWDVANNKNEAADPPIYNYYSSWNNGISWGDYMELSMKYGMKMPAVRTLWCYTLTITSNPVMFYIYSLLLHIIPALLVDIGLCVIGQKPKAIKIYRKIHKFAAVTAYFSTHMWKFSNENTRGLWDNLTPEDKKLFQFSMLDFDWNDFLYKCVVGLRLYAFKDDPSTIPIAKKRMAKFLVLHRAIKYGFFGLVFWLTYSFLSFVFSWGLTSSFSTISEPGEDFIKMALHKTKFTDDIKINAVRLSDFNGSGVYSNDLRINDNNNMTNIINENGGNTRTPIQDFYADQNIFITGGTGFLGKTVIEKLLRSCPDISTIYFMVRSKKGHNVADRVDDLFNDLIFDNLKKTSPKFRHKLVAVAGDCQSPNLGLSESDRELLIREVSIVFHSAATVRFDEKLRIATAINIGGSLAMLNLCREMKKLKAMIHVSTVYSNSHVDEIGECIYTYSMEYEKLDKMVNSLSDEAIDEMLPSLLQKWPNTYTYTKALAEQVIHKGSKDMPVGIFRPGIIISAAEEPLPGWTDNYYGPIGATVAVQLGLLRGVYYNPAVRANVVPVDYTTNALIASAWDVANRSDRRKEKMMVYNYVSTVDAPLFWTDYYNYCEAAGSMYPALKSKWHVTFTPTSSKLYWSLLVIFIHLLPAIIIDLFAKCTGNKPQMHQMLNKILKYLNLIQPFTLKDWEFTSDNVQQMWNNLDTKDKQYFKFSLKGWDWPEYFKTYMKGIKVYLLKEDLNTLPASYKRQQKLLWLYRATKALFGLFIMWMVWKMVTLFI</sequence>
<dbReference type="Pfam" id="PF03015">
    <property type="entry name" value="Sterile"/>
    <property type="match status" value="2"/>
</dbReference>
<dbReference type="GO" id="GO:0016020">
    <property type="term" value="C:membrane"/>
    <property type="evidence" value="ECO:0007669"/>
    <property type="project" value="UniProtKB-SubCell"/>
</dbReference>
<evidence type="ECO:0000256" key="5">
    <source>
        <dbReference type="ARBA" id="ARBA00022857"/>
    </source>
</evidence>
<name>A0A9R1UBF9_9HYME</name>
<feature type="domain" description="Thioester reductase (TE)" evidence="12">
    <location>
        <begin position="27"/>
        <end position="296"/>
    </location>
</feature>
<keyword evidence="7 10" id="KW-0443">Lipid metabolism</keyword>
<keyword evidence="8 10" id="KW-0472">Membrane</keyword>
<dbReference type="InterPro" id="IPR013120">
    <property type="entry name" value="FAR_NAD-bd"/>
</dbReference>
<gene>
    <name evidence="14" type="primary">LOC105274192</name>
</gene>
<feature type="domain" description="Fatty acyl-CoA reductase C-terminal" evidence="11">
    <location>
        <begin position="935"/>
        <end position="1026"/>
    </location>
</feature>
<dbReference type="Gene3D" id="3.40.50.720">
    <property type="entry name" value="NAD(P)-binding Rossmann-like Domain"/>
    <property type="match status" value="2"/>
</dbReference>
<evidence type="ECO:0000259" key="11">
    <source>
        <dbReference type="Pfam" id="PF03015"/>
    </source>
</evidence>
<dbReference type="KEGG" id="fas:105274192"/>
<accession>A0A9R1UBF9</accession>
<evidence type="ECO:0000256" key="7">
    <source>
        <dbReference type="ARBA" id="ARBA00023098"/>
    </source>
</evidence>
<keyword evidence="5 10" id="KW-0521">NADP</keyword>
<keyword evidence="13" id="KW-1185">Reference proteome</keyword>
<evidence type="ECO:0000256" key="6">
    <source>
        <dbReference type="ARBA" id="ARBA00022989"/>
    </source>
</evidence>
<dbReference type="CDD" id="cd05236">
    <property type="entry name" value="FAR-N_SDR_e"/>
    <property type="match status" value="2"/>
</dbReference>
<comment type="function">
    <text evidence="10">Catalyzes the reduction of fatty acyl-CoA to fatty alcohols.</text>
</comment>
<comment type="catalytic activity">
    <reaction evidence="9 10">
        <text>a long-chain fatty acyl-CoA + 2 NADPH + 2 H(+) = a long-chain primary fatty alcohol + 2 NADP(+) + CoA</text>
        <dbReference type="Rhea" id="RHEA:52716"/>
        <dbReference type="ChEBI" id="CHEBI:15378"/>
        <dbReference type="ChEBI" id="CHEBI:57287"/>
        <dbReference type="ChEBI" id="CHEBI:57783"/>
        <dbReference type="ChEBI" id="CHEBI:58349"/>
        <dbReference type="ChEBI" id="CHEBI:77396"/>
        <dbReference type="ChEBI" id="CHEBI:83139"/>
        <dbReference type="EC" id="1.2.1.84"/>
    </reaction>
</comment>
<dbReference type="Proteomes" id="UP000694866">
    <property type="component" value="Unplaced"/>
</dbReference>
<feature type="transmembrane region" description="Helical" evidence="10">
    <location>
        <begin position="925"/>
        <end position="946"/>
    </location>
</feature>
<dbReference type="AlphaFoldDB" id="A0A9R1UBF9"/>
<dbReference type="InterPro" id="IPR026055">
    <property type="entry name" value="FAR"/>
</dbReference>
<evidence type="ECO:0000313" key="13">
    <source>
        <dbReference type="Proteomes" id="UP000694866"/>
    </source>
</evidence>
<evidence type="ECO:0000256" key="1">
    <source>
        <dbReference type="ARBA" id="ARBA00004141"/>
    </source>
</evidence>
<dbReference type="PANTHER" id="PTHR11011:SF60">
    <property type="entry name" value="FATTY ACYL-COA REDUCTASE-RELATED"/>
    <property type="match status" value="1"/>
</dbReference>
<dbReference type="EC" id="1.2.1.84" evidence="10"/>
<dbReference type="SUPFAM" id="SSF51735">
    <property type="entry name" value="NAD(P)-binding Rossmann-fold domains"/>
    <property type="match status" value="2"/>
</dbReference>